<evidence type="ECO:0000313" key="11">
    <source>
        <dbReference type="Proteomes" id="UP000823201"/>
    </source>
</evidence>
<sequence>MIAIIYHDTFLSEINEDIFENKLSLEMRFTMTPKGIILNSNRNGDVMVKRYGKSFLNFFLGSSVNDAAEFLEKIVACSDVRTIVLRDRLDTSGAGMLFNGLYKKGKVHMVGYHPRFLSRITAEVVHELRNPLTVIKGFVQLSTLTQEFDKYHTAIVSEIDRMYAILENFLSYANEKAQMKSLLPDRLAHELIAYLSSECALNAIDFDYDIAYSAHTCRVDIDKMKQVIINLLRNALEALENQNGNKKKIFLRGTVEDGSYRFSLTDSGCGIDTEVLKHLGDLFYTTKAKGTGIGLSVCKKIISDHNGSFCLSSIPGQGTTVSFTLPFETKR</sequence>
<dbReference type="SMART" id="SM00388">
    <property type="entry name" value="HisKA"/>
    <property type="match status" value="1"/>
</dbReference>
<dbReference type="Gene3D" id="1.10.287.130">
    <property type="match status" value="1"/>
</dbReference>
<dbReference type="InterPro" id="IPR050736">
    <property type="entry name" value="Sensor_HK_Regulatory"/>
</dbReference>
<dbReference type="InterPro" id="IPR036097">
    <property type="entry name" value="HisK_dim/P_sf"/>
</dbReference>
<evidence type="ECO:0000256" key="1">
    <source>
        <dbReference type="ARBA" id="ARBA00000085"/>
    </source>
</evidence>
<dbReference type="EMBL" id="JAFBEV010000005">
    <property type="protein sequence ID" value="MBM7657319.1"/>
    <property type="molecule type" value="Genomic_DNA"/>
</dbReference>
<dbReference type="InterPro" id="IPR003661">
    <property type="entry name" value="HisK_dim/P_dom"/>
</dbReference>
<dbReference type="Pfam" id="PF02518">
    <property type="entry name" value="HATPase_c"/>
    <property type="match status" value="1"/>
</dbReference>
<evidence type="ECO:0000313" key="10">
    <source>
        <dbReference type="EMBL" id="MBM7657319.1"/>
    </source>
</evidence>
<dbReference type="PRINTS" id="PR00344">
    <property type="entry name" value="BCTRLSENSOR"/>
</dbReference>
<name>A0ABS2Q6A2_9BACL</name>
<evidence type="ECO:0000256" key="6">
    <source>
        <dbReference type="ARBA" id="ARBA00022777"/>
    </source>
</evidence>
<comment type="catalytic activity">
    <reaction evidence="1">
        <text>ATP + protein L-histidine = ADP + protein N-phospho-L-histidine.</text>
        <dbReference type="EC" id="2.7.13.3"/>
    </reaction>
</comment>
<keyword evidence="7" id="KW-0067">ATP-binding</keyword>
<dbReference type="PANTHER" id="PTHR43711:SF31">
    <property type="entry name" value="HISTIDINE KINASE"/>
    <property type="match status" value="1"/>
</dbReference>
<reference evidence="10 11" key="1">
    <citation type="submission" date="2021-01" db="EMBL/GenBank/DDBJ databases">
        <title>Genomic Encyclopedia of Type Strains, Phase IV (KMG-IV): sequencing the most valuable type-strain genomes for metagenomic binning, comparative biology and taxonomic classification.</title>
        <authorList>
            <person name="Goeker M."/>
        </authorList>
    </citation>
    <scope>NUCLEOTIDE SEQUENCE [LARGE SCALE GENOMIC DNA]</scope>
    <source>
        <strain evidence="10 11">DSM 100968</strain>
    </source>
</reference>
<gene>
    <name evidence="10" type="ORF">JOC27_000762</name>
</gene>
<dbReference type="Gene3D" id="3.30.565.10">
    <property type="entry name" value="Histidine kinase-like ATPase, C-terminal domain"/>
    <property type="match status" value="1"/>
</dbReference>
<evidence type="ECO:0000256" key="7">
    <source>
        <dbReference type="ARBA" id="ARBA00022840"/>
    </source>
</evidence>
<dbReference type="Proteomes" id="UP000823201">
    <property type="component" value="Unassembled WGS sequence"/>
</dbReference>
<evidence type="ECO:0000259" key="9">
    <source>
        <dbReference type="PROSITE" id="PS50109"/>
    </source>
</evidence>
<dbReference type="SMART" id="SM00387">
    <property type="entry name" value="HATPase_c"/>
    <property type="match status" value="1"/>
</dbReference>
<evidence type="ECO:0000256" key="2">
    <source>
        <dbReference type="ARBA" id="ARBA00012438"/>
    </source>
</evidence>
<evidence type="ECO:0000256" key="4">
    <source>
        <dbReference type="ARBA" id="ARBA00022679"/>
    </source>
</evidence>
<dbReference type="SUPFAM" id="SSF55874">
    <property type="entry name" value="ATPase domain of HSP90 chaperone/DNA topoisomerase II/histidine kinase"/>
    <property type="match status" value="1"/>
</dbReference>
<keyword evidence="11" id="KW-1185">Reference proteome</keyword>
<dbReference type="InterPro" id="IPR036890">
    <property type="entry name" value="HATPase_C_sf"/>
</dbReference>
<protein>
    <recommendedName>
        <fullName evidence="2">histidine kinase</fullName>
        <ecNumber evidence="2">2.7.13.3</ecNumber>
    </recommendedName>
</protein>
<dbReference type="EC" id="2.7.13.3" evidence="2"/>
<keyword evidence="6 10" id="KW-0418">Kinase</keyword>
<comment type="caution">
    <text evidence="10">The sequence shown here is derived from an EMBL/GenBank/DDBJ whole genome shotgun (WGS) entry which is preliminary data.</text>
</comment>
<dbReference type="InterPro" id="IPR005467">
    <property type="entry name" value="His_kinase_dom"/>
</dbReference>
<keyword evidence="8" id="KW-0902">Two-component regulatory system</keyword>
<dbReference type="SUPFAM" id="SSF47384">
    <property type="entry name" value="Homodimeric domain of signal transducing histidine kinase"/>
    <property type="match status" value="1"/>
</dbReference>
<dbReference type="CDD" id="cd00082">
    <property type="entry name" value="HisKA"/>
    <property type="match status" value="1"/>
</dbReference>
<keyword evidence="3" id="KW-0597">Phosphoprotein</keyword>
<dbReference type="PANTHER" id="PTHR43711">
    <property type="entry name" value="TWO-COMPONENT HISTIDINE KINASE"/>
    <property type="match status" value="1"/>
</dbReference>
<evidence type="ECO:0000256" key="8">
    <source>
        <dbReference type="ARBA" id="ARBA00023012"/>
    </source>
</evidence>
<dbReference type="InterPro" id="IPR003594">
    <property type="entry name" value="HATPase_dom"/>
</dbReference>
<evidence type="ECO:0000256" key="5">
    <source>
        <dbReference type="ARBA" id="ARBA00022741"/>
    </source>
</evidence>
<dbReference type="InterPro" id="IPR004358">
    <property type="entry name" value="Sig_transdc_His_kin-like_C"/>
</dbReference>
<accession>A0ABS2Q6A2</accession>
<dbReference type="Pfam" id="PF00512">
    <property type="entry name" value="HisKA"/>
    <property type="match status" value="1"/>
</dbReference>
<dbReference type="PROSITE" id="PS50109">
    <property type="entry name" value="HIS_KIN"/>
    <property type="match status" value="1"/>
</dbReference>
<proteinExistence type="predicted"/>
<dbReference type="RefSeq" id="WP_205005667.1">
    <property type="nucleotide sequence ID" value="NZ_CBCRXA010000004.1"/>
</dbReference>
<evidence type="ECO:0000256" key="3">
    <source>
        <dbReference type="ARBA" id="ARBA00022553"/>
    </source>
</evidence>
<feature type="domain" description="Histidine kinase" evidence="9">
    <location>
        <begin position="123"/>
        <end position="329"/>
    </location>
</feature>
<keyword evidence="5" id="KW-0547">Nucleotide-binding</keyword>
<dbReference type="GO" id="GO:0016301">
    <property type="term" value="F:kinase activity"/>
    <property type="evidence" value="ECO:0007669"/>
    <property type="project" value="UniProtKB-KW"/>
</dbReference>
<keyword evidence="4" id="KW-0808">Transferase</keyword>
<organism evidence="10 11">
    <name type="scientific">Sporolactobacillus spathodeae</name>
    <dbReference type="NCBI Taxonomy" id="1465502"/>
    <lineage>
        <taxon>Bacteria</taxon>
        <taxon>Bacillati</taxon>
        <taxon>Bacillota</taxon>
        <taxon>Bacilli</taxon>
        <taxon>Bacillales</taxon>
        <taxon>Sporolactobacillaceae</taxon>
        <taxon>Sporolactobacillus</taxon>
    </lineage>
</organism>